<dbReference type="InterPro" id="IPR053158">
    <property type="entry name" value="CapK_Type1_Caps_Biosynth"/>
</dbReference>
<evidence type="ECO:0000313" key="1">
    <source>
        <dbReference type="EMBL" id="RDY57554.1"/>
    </source>
</evidence>
<accession>A0A371JKS0</accession>
<keyword evidence="2" id="KW-1185">Reference proteome</keyword>
<dbReference type="PANTHER" id="PTHR36932:SF1">
    <property type="entry name" value="CAPSULAR POLYSACCHARIDE BIOSYNTHESIS PROTEIN"/>
    <property type="match status" value="1"/>
</dbReference>
<dbReference type="EMBL" id="QTJX01000011">
    <property type="protein sequence ID" value="RDY57554.1"/>
    <property type="molecule type" value="Genomic_DNA"/>
</dbReference>
<gene>
    <name evidence="1" type="ORF">DX873_18645</name>
</gene>
<dbReference type="SUPFAM" id="SSF56801">
    <property type="entry name" value="Acetyl-CoA synthetase-like"/>
    <property type="match status" value="1"/>
</dbReference>
<sequence length="427" mass="49357">MNGLRNKVFWLLDRFKGGSIRSNLENIDALFNLDFEQLLGRNKPYLDRLLTTAVNHTEFYAAYKQFESLQDFPVVNKRIIKQNFDSITIPESVGGKRFSVSTSGSTGTPFKIYQSQEKKYRNTADTVYFASRAGFSIGDRLLYLRLWAAYYKKPAFLAWIQNVDQLDVEEIDDKFLSHFFEKLVEDKQRKGWLAYPSAFLKVCNFLDKGGYTPLKGNIQSIIAMSEPLDSYVKEKMEYYFGCPVVSRYSNVENGILAQQMLNSNDFVLNWASYYIELLDMDSDEPVKIGEPGRIVVTDLFNLSTPMIRYDTGDVAIMKIGDKGYPVFSSVQGRITDILTNTKNEIVNPFIIYNNLYRYPELEQVQLVQRSNKEYIFRINCENIFTREEEFLSFFKTYLGTDAKVNIEYVSGIPLLKSGKRKIIVNET</sequence>
<reference evidence="1 2" key="1">
    <citation type="submission" date="2018-08" db="EMBL/GenBank/DDBJ databases">
        <title>Muricauda nanhaiensis sp. nov., isolated from seawater of the South China Sea.</title>
        <authorList>
            <person name="Dang Y."/>
        </authorList>
    </citation>
    <scope>NUCLEOTIDE SEQUENCE [LARGE SCALE GENOMIC DNA]</scope>
    <source>
        <strain evidence="1 2">SM1704</strain>
    </source>
</reference>
<name>A0A371JKS0_9FLAO</name>
<evidence type="ECO:0000313" key="2">
    <source>
        <dbReference type="Proteomes" id="UP000261828"/>
    </source>
</evidence>
<dbReference type="AlphaFoldDB" id="A0A371JKS0"/>
<dbReference type="InterPro" id="IPR042099">
    <property type="entry name" value="ANL_N_sf"/>
</dbReference>
<dbReference type="RefSeq" id="WP_116186012.1">
    <property type="nucleotide sequence ID" value="NZ_QTJX01000011.1"/>
</dbReference>
<dbReference type="Proteomes" id="UP000261828">
    <property type="component" value="Unassembled WGS sequence"/>
</dbReference>
<dbReference type="OrthoDB" id="580775at2"/>
<dbReference type="Gene3D" id="3.40.50.12780">
    <property type="entry name" value="N-terminal domain of ligase-like"/>
    <property type="match status" value="1"/>
</dbReference>
<protein>
    <submittedName>
        <fullName evidence="1">Phenylacetate--CoA ligase family protein</fullName>
    </submittedName>
</protein>
<proteinExistence type="predicted"/>
<dbReference type="PANTHER" id="PTHR36932">
    <property type="entry name" value="CAPSULAR POLYSACCHARIDE BIOSYNTHESIS PROTEIN"/>
    <property type="match status" value="1"/>
</dbReference>
<comment type="caution">
    <text evidence="1">The sequence shown here is derived from an EMBL/GenBank/DDBJ whole genome shotgun (WGS) entry which is preliminary data.</text>
</comment>
<organism evidence="1 2">
    <name type="scientific">Flagellimonas nanhaiensis</name>
    <dbReference type="NCBI Taxonomy" id="2292706"/>
    <lineage>
        <taxon>Bacteria</taxon>
        <taxon>Pseudomonadati</taxon>
        <taxon>Bacteroidota</taxon>
        <taxon>Flavobacteriia</taxon>
        <taxon>Flavobacteriales</taxon>
        <taxon>Flavobacteriaceae</taxon>
        <taxon>Flagellimonas</taxon>
    </lineage>
</organism>
<keyword evidence="1" id="KW-0436">Ligase</keyword>
<dbReference type="GO" id="GO:0016874">
    <property type="term" value="F:ligase activity"/>
    <property type="evidence" value="ECO:0007669"/>
    <property type="project" value="UniProtKB-KW"/>
</dbReference>